<protein>
    <submittedName>
        <fullName evidence="3">Type I pullulanase</fullName>
        <ecNumber evidence="3">3.2.1.41</ecNumber>
    </submittedName>
</protein>
<dbReference type="InterPro" id="IPR014756">
    <property type="entry name" value="Ig_E-set"/>
</dbReference>
<accession>A0ABT1WQ51</accession>
<proteinExistence type="inferred from homology"/>
<dbReference type="Pfam" id="PF00128">
    <property type="entry name" value="Alpha-amylase"/>
    <property type="match status" value="1"/>
</dbReference>
<evidence type="ECO:0000256" key="1">
    <source>
        <dbReference type="ARBA" id="ARBA00008061"/>
    </source>
</evidence>
<dbReference type="SUPFAM" id="SSF51445">
    <property type="entry name" value="(Trans)glycosidases"/>
    <property type="match status" value="1"/>
</dbReference>
<feature type="domain" description="Glycosyl hydrolase family 13 catalytic" evidence="2">
    <location>
        <begin position="186"/>
        <end position="564"/>
    </location>
</feature>
<dbReference type="SUPFAM" id="SSF81296">
    <property type="entry name" value="E set domains"/>
    <property type="match status" value="1"/>
</dbReference>
<dbReference type="Gene3D" id="2.60.40.1180">
    <property type="entry name" value="Golgi alpha-mannosidase II"/>
    <property type="match status" value="1"/>
</dbReference>
<dbReference type="GO" id="GO:0051060">
    <property type="term" value="F:pullulanase activity"/>
    <property type="evidence" value="ECO:0007669"/>
    <property type="project" value="UniProtKB-EC"/>
</dbReference>
<dbReference type="PANTHER" id="PTHR43002">
    <property type="entry name" value="GLYCOGEN DEBRANCHING ENZYME"/>
    <property type="match status" value="1"/>
</dbReference>
<keyword evidence="3" id="KW-0326">Glycosidase</keyword>
<keyword evidence="3" id="KW-0378">Hydrolase</keyword>
<comment type="caution">
    <text evidence="3">The sequence shown here is derived from an EMBL/GenBank/DDBJ whole genome shotgun (WGS) entry which is preliminary data.</text>
</comment>
<sequence length="663" mass="75637">MNVAGSRLDDNIVFEGTSHIFKIDLPPERIRELQSEEFDQEYAYDGELGALYHTNYTDFRIWAPTADRVDLILFDGQYSGEGQVIQMEKEERGVFELHLYGDFLFKSYVYRLYFPDYDQPVITVDTYSRATTVNGQRSVVVDLDRAKPINWGGRLPSFTSPSDAIIYELNIRDFTTASNSGVVNNGLFIGLTEEGTKSPAGLSTGLDYLTELGVTHVQFLPIADFETLDERYRSRYQYNWGYDPVNYNVPEGTYSTNSLNPDLRIRELRSMVQSFHDRGIRVIMDVVYNHVYKPAQQSLGKTVPGYYFRYNEDGTLANGSGCGNETASERKMMRKYIVDSVLYWAKEFHMDGFRFDLMGLHDIDTMMEIRKALDEIDPSIIMIGEGWDMGYNLPADKRATQKNANQLPGIGFFNDAIRDSLKGSDFAGMNTHGFVSHKILEEGWLYQNIAGAINFPSNRGTYTSPQQVVQYVEVHDGFTLLDKLQISMIGEPDMNIIKRHRLATTIILLSQGIPFLHSGQEFLRTKYGVENSYASPESINKIDWSRRDRYASYVDYVKGLISLRKNSPALRLQNYEEIQASFRMIRTDFHIIAYSIETEEETLVIAFNGLDHFVDIPVPTGDYLVLVEDGTVKEDGSKLIPETNMVRVDALDSLVVRLRKPVN</sequence>
<keyword evidence="4" id="KW-1185">Reference proteome</keyword>
<dbReference type="InterPro" id="IPR006047">
    <property type="entry name" value="GH13_cat_dom"/>
</dbReference>
<reference evidence="3" key="1">
    <citation type="submission" date="2022-07" db="EMBL/GenBank/DDBJ databases">
        <authorList>
            <person name="Jung M.-Y."/>
            <person name="Lee M."/>
        </authorList>
    </citation>
    <scope>NUCLEOTIDE SEQUENCE</scope>
    <source>
        <strain evidence="3">S8</strain>
    </source>
</reference>
<name>A0ABT1WQ51_9LACT</name>
<dbReference type="CDD" id="cd02860">
    <property type="entry name" value="E_set_Pullulanase"/>
    <property type="match status" value="1"/>
</dbReference>
<reference evidence="3" key="2">
    <citation type="journal article" date="2023" name="Curr. Microbiol.">
        <title>Granulicatella seriolae sp. nov., a Novel Facultative Anaerobe Isolated from Yellowtail Marine Fish.</title>
        <authorList>
            <person name="Lee M."/>
            <person name="Choi Y.J."/>
            <person name="Farooq A."/>
            <person name="Jeong J.B."/>
            <person name="Jung M.Y."/>
        </authorList>
    </citation>
    <scope>NUCLEOTIDE SEQUENCE</scope>
    <source>
        <strain evidence="3">S8</strain>
    </source>
</reference>
<dbReference type="CDD" id="cd11341">
    <property type="entry name" value="AmyAc_Pullulanase_LD-like"/>
    <property type="match status" value="1"/>
</dbReference>
<dbReference type="InterPro" id="IPR013780">
    <property type="entry name" value="Glyco_hydro_b"/>
</dbReference>
<dbReference type="SMART" id="SM00642">
    <property type="entry name" value="Aamy"/>
    <property type="match status" value="1"/>
</dbReference>
<evidence type="ECO:0000313" key="4">
    <source>
        <dbReference type="Proteomes" id="UP001059480"/>
    </source>
</evidence>
<dbReference type="NCBIfam" id="TIGR02104">
    <property type="entry name" value="pulA_typeI"/>
    <property type="match status" value="1"/>
</dbReference>
<evidence type="ECO:0000313" key="3">
    <source>
        <dbReference type="EMBL" id="MCQ9210671.1"/>
    </source>
</evidence>
<dbReference type="InterPro" id="IPR013783">
    <property type="entry name" value="Ig-like_fold"/>
</dbReference>
<dbReference type="Proteomes" id="UP001059480">
    <property type="component" value="Unassembled WGS sequence"/>
</dbReference>
<dbReference type="Pfam" id="PF02922">
    <property type="entry name" value="CBM_48"/>
    <property type="match status" value="1"/>
</dbReference>
<dbReference type="InterPro" id="IPR017853">
    <property type="entry name" value="GH"/>
</dbReference>
<dbReference type="Gene3D" id="2.60.40.10">
    <property type="entry name" value="Immunoglobulins"/>
    <property type="match status" value="1"/>
</dbReference>
<dbReference type="InterPro" id="IPR004193">
    <property type="entry name" value="Glyco_hydro_13_N"/>
</dbReference>
<reference evidence="3" key="3">
    <citation type="journal article" date="2023" name="Microbiol. Resour. Announc.">
        <title>Draft Genome Sequence of Granulicatella sp. Strain S8, Isolated from a Marine Fish, Seriola quinqueradiata.</title>
        <authorList>
            <person name="Lee M."/>
            <person name="Farooq A."/>
            <person name="Jeong J.B."/>
            <person name="Jung M.Y."/>
        </authorList>
    </citation>
    <scope>NUCLEOTIDE SEQUENCE</scope>
    <source>
        <strain evidence="3">S8</strain>
    </source>
</reference>
<dbReference type="Gene3D" id="3.20.20.80">
    <property type="entry name" value="Glycosidases"/>
    <property type="match status" value="1"/>
</dbReference>
<dbReference type="EMBL" id="JANHNZ010000011">
    <property type="protein sequence ID" value="MCQ9210671.1"/>
    <property type="molecule type" value="Genomic_DNA"/>
</dbReference>
<dbReference type="InterPro" id="IPR011840">
    <property type="entry name" value="PulA_typeI"/>
</dbReference>
<evidence type="ECO:0000259" key="2">
    <source>
        <dbReference type="SMART" id="SM00642"/>
    </source>
</evidence>
<organism evidence="3 4">
    <name type="scientific">Granulicatella seriolae</name>
    <dbReference type="NCBI Taxonomy" id="2967226"/>
    <lineage>
        <taxon>Bacteria</taxon>
        <taxon>Bacillati</taxon>
        <taxon>Bacillota</taxon>
        <taxon>Bacilli</taxon>
        <taxon>Lactobacillales</taxon>
        <taxon>Carnobacteriaceae</taxon>
        <taxon>Granulicatella</taxon>
    </lineage>
</organism>
<dbReference type="EC" id="3.2.1.41" evidence="3"/>
<dbReference type="RefSeq" id="WP_256945784.1">
    <property type="nucleotide sequence ID" value="NZ_JANHNZ010000011.1"/>
</dbReference>
<comment type="similarity">
    <text evidence="1">Belongs to the glycosyl hydrolase 13 family.</text>
</comment>
<gene>
    <name evidence="3" type="primary">pulA</name>
    <name evidence="3" type="ORF">NPA36_08935</name>
</gene>